<comment type="caution">
    <text evidence="2">The sequence shown here is derived from an EMBL/GenBank/DDBJ whole genome shotgun (WGS) entry which is preliminary data.</text>
</comment>
<feature type="signal peptide" evidence="1">
    <location>
        <begin position="1"/>
        <end position="17"/>
    </location>
</feature>
<name>A0ABU9NLE5_9FLAO</name>
<feature type="chain" id="PRO_5046042104" description="DUF4424 domain-containing protein" evidence="1">
    <location>
        <begin position="18"/>
        <end position="239"/>
    </location>
</feature>
<dbReference type="RefSeq" id="WP_342691184.1">
    <property type="nucleotide sequence ID" value="NZ_JBCGDP010000005.1"/>
</dbReference>
<reference evidence="2 3" key="1">
    <citation type="submission" date="2024-03" db="EMBL/GenBank/DDBJ databases">
        <title>Two novel species of the genus Flavobacterium exhibiting potentially degradation of complex polysaccharides.</title>
        <authorList>
            <person name="Lian X."/>
        </authorList>
    </citation>
    <scope>NUCLEOTIDE SEQUENCE [LARGE SCALE GENOMIC DNA]</scope>
    <source>
        <strain evidence="2 3">N6</strain>
    </source>
</reference>
<proteinExistence type="predicted"/>
<protein>
    <recommendedName>
        <fullName evidence="4">DUF4424 domain-containing protein</fullName>
    </recommendedName>
</protein>
<dbReference type="Proteomes" id="UP001468798">
    <property type="component" value="Unassembled WGS sequence"/>
</dbReference>
<evidence type="ECO:0000313" key="3">
    <source>
        <dbReference type="Proteomes" id="UP001468798"/>
    </source>
</evidence>
<keyword evidence="1" id="KW-0732">Signal</keyword>
<gene>
    <name evidence="2" type="ORF">WFZ86_06465</name>
</gene>
<evidence type="ECO:0008006" key="4">
    <source>
        <dbReference type="Google" id="ProtNLM"/>
    </source>
</evidence>
<evidence type="ECO:0000313" key="2">
    <source>
        <dbReference type="EMBL" id="MEM0576135.1"/>
    </source>
</evidence>
<dbReference type="EMBL" id="JBCGDP010000005">
    <property type="protein sequence ID" value="MEM0576135.1"/>
    <property type="molecule type" value="Genomic_DNA"/>
</dbReference>
<sequence length="239" mass="27976">MRRILILFFCFPLLVAAQLQIKINTITTDNSDKNHRKFNIEYTLENTTDKEIAFFFTANYFNPAHRGSLQTAMLFKIFENDTLIPADGILSNSKNDYSKLSNVLDFEERGKVLDKMKAEELNITLDSLRSYRKRITSDPDFFQKESSKKLMSNIIRLPSKSSKTYHQDLYWNKKRYFKTDDNEYYLGETSPFFIELSLVTLKEELSFKLSSEDFKTIKNDASFIKGYFTSNKALIDLSK</sequence>
<organism evidence="2 3">
    <name type="scientific">Flavobacterium polysaccharolyticum</name>
    <dbReference type="NCBI Taxonomy" id="3133148"/>
    <lineage>
        <taxon>Bacteria</taxon>
        <taxon>Pseudomonadati</taxon>
        <taxon>Bacteroidota</taxon>
        <taxon>Flavobacteriia</taxon>
        <taxon>Flavobacteriales</taxon>
        <taxon>Flavobacteriaceae</taxon>
        <taxon>Flavobacterium</taxon>
    </lineage>
</organism>
<accession>A0ABU9NLE5</accession>
<evidence type="ECO:0000256" key="1">
    <source>
        <dbReference type="SAM" id="SignalP"/>
    </source>
</evidence>
<keyword evidence="3" id="KW-1185">Reference proteome</keyword>